<organism evidence="2 3">
    <name type="scientific">Plasmodium cynomolgi (strain B)</name>
    <dbReference type="NCBI Taxonomy" id="1120755"/>
    <lineage>
        <taxon>Eukaryota</taxon>
        <taxon>Sar</taxon>
        <taxon>Alveolata</taxon>
        <taxon>Apicomplexa</taxon>
        <taxon>Aconoidasida</taxon>
        <taxon>Haemosporida</taxon>
        <taxon>Plasmodiidae</taxon>
        <taxon>Plasmodium</taxon>
        <taxon>Plasmodium (Plasmodium)</taxon>
    </lineage>
</organism>
<accession>K6UIB4</accession>
<protein>
    <submittedName>
        <fullName evidence="2">Uncharacterized protein</fullName>
    </submittedName>
</protein>
<feature type="compositionally biased region" description="Basic and acidic residues" evidence="1">
    <location>
        <begin position="667"/>
        <end position="736"/>
    </location>
</feature>
<feature type="compositionally biased region" description="Basic and acidic residues" evidence="1">
    <location>
        <begin position="266"/>
        <end position="275"/>
    </location>
</feature>
<dbReference type="RefSeq" id="XP_004220999.1">
    <property type="nucleotide sequence ID" value="XM_004220951.1"/>
</dbReference>
<keyword evidence="3" id="KW-1185">Reference proteome</keyword>
<feature type="region of interest" description="Disordered" evidence="1">
    <location>
        <begin position="12"/>
        <end position="52"/>
    </location>
</feature>
<feature type="compositionally biased region" description="Polar residues" evidence="1">
    <location>
        <begin position="525"/>
        <end position="537"/>
    </location>
</feature>
<feature type="compositionally biased region" description="Basic and acidic residues" evidence="1">
    <location>
        <begin position="251"/>
        <end position="260"/>
    </location>
</feature>
<gene>
    <name evidence="2" type="ORF">PCYB_032790</name>
</gene>
<feature type="compositionally biased region" description="Basic and acidic residues" evidence="1">
    <location>
        <begin position="26"/>
        <end position="35"/>
    </location>
</feature>
<dbReference type="OrthoDB" id="387671at2759"/>
<dbReference type="GeneID" id="14691393"/>
<feature type="compositionally biased region" description="Basic and acidic residues" evidence="1">
    <location>
        <begin position="744"/>
        <end position="760"/>
    </location>
</feature>
<feature type="compositionally biased region" description="Basic and acidic residues" evidence="1">
    <location>
        <begin position="397"/>
        <end position="423"/>
    </location>
</feature>
<evidence type="ECO:0000256" key="1">
    <source>
        <dbReference type="SAM" id="MobiDB-lite"/>
    </source>
</evidence>
<feature type="compositionally biased region" description="Polar residues" evidence="1">
    <location>
        <begin position="320"/>
        <end position="332"/>
    </location>
</feature>
<feature type="compositionally biased region" description="Basic and acidic residues" evidence="1">
    <location>
        <begin position="643"/>
        <end position="653"/>
    </location>
</feature>
<feature type="compositionally biased region" description="Basic and acidic residues" evidence="1">
    <location>
        <begin position="370"/>
        <end position="380"/>
    </location>
</feature>
<feature type="compositionally biased region" description="Acidic residues" evidence="1">
    <location>
        <begin position="424"/>
        <end position="434"/>
    </location>
</feature>
<evidence type="ECO:0000313" key="2">
    <source>
        <dbReference type="EMBL" id="GAB64868.1"/>
    </source>
</evidence>
<feature type="compositionally biased region" description="Basic and acidic residues" evidence="1">
    <location>
        <begin position="510"/>
        <end position="519"/>
    </location>
</feature>
<feature type="compositionally biased region" description="Basic residues" evidence="1">
    <location>
        <begin position="538"/>
        <end position="549"/>
    </location>
</feature>
<feature type="region of interest" description="Disordered" evidence="1">
    <location>
        <begin position="230"/>
        <end position="760"/>
    </location>
</feature>
<dbReference type="Proteomes" id="UP000006319">
    <property type="component" value="Chromosome 3"/>
</dbReference>
<dbReference type="PhylomeDB" id="K6UIB4"/>
<feature type="compositionally biased region" description="Basic residues" evidence="1">
    <location>
        <begin position="36"/>
        <end position="48"/>
    </location>
</feature>
<feature type="compositionally biased region" description="Basic and acidic residues" evidence="1">
    <location>
        <begin position="550"/>
        <end position="600"/>
    </location>
</feature>
<evidence type="ECO:0000313" key="3">
    <source>
        <dbReference type="Proteomes" id="UP000006319"/>
    </source>
</evidence>
<dbReference type="VEuPathDB" id="PlasmoDB:PCYB_032790"/>
<feature type="compositionally biased region" description="Polar residues" evidence="1">
    <location>
        <begin position="283"/>
        <end position="292"/>
    </location>
</feature>
<dbReference type="KEGG" id="pcy:PCYB_032790"/>
<feature type="compositionally biased region" description="Basic and acidic residues" evidence="1">
    <location>
        <begin position="612"/>
        <end position="635"/>
    </location>
</feature>
<feature type="compositionally biased region" description="Basic and acidic residues" evidence="1">
    <location>
        <begin position="435"/>
        <end position="500"/>
    </location>
</feature>
<sequence length="850" mass="96010">MTTICMAIMESEEMNFQPMEQLGSPSREHSPSSDGHKKKHSRKRKKKVSNSSFVNLRDWTSKVQKRYEKKLKISEQGINLQTNVSLPNGEPDSNYVSSSYSSSFKSRSSLGNNINFSSDESNYDSDIEQRICRFLKLESSDTVRKRKKKKKENAHEGTAVDGISNGGVGVDLYPGEPTDVVGDVVGDVSADVSADVIADAPVDVTADAPADVTADAPAGVLVDVGGNSRSMNDGTLNMLEGATDLGGTMLDEDHSIDPVSKHTQKEKRESDDVHAGQKGSAHMNDQQVSSNTVKKKKDQPDHPEESKKNRNSNDKMVNADNANISFKENSVPNGDEKRENGHQREDPSPRSNTKGEAVNVERSLKGKHGVTAEEANREVIVEDNSPVGERGTTPAHVRKEANGEERQQQGEERQQQGEERQQQGEEEEHGEEDAKEEKDEKARKEPPKESISKPAREPPNEATRKPAREPPKEKDSRGGPESKRERQSKEETKQNREKGNRIKKKKRERDKRVPYECHRSAHLRTANSNRYTFVTSRRNAHRGKQKRSNRATERRIHTDLELIGKKNHSNERENPNRGNLDKNGSDNYHKRNAKEKEANRSKKSISPSREGQANERDKPNSRDKENPLAQIHKDSNSNQRSAKHYEEKKKENSHPGGRKSIQNGETPRVDRERDSRNKEEGEKLERRDRQGEAEREGDRNGRGSEKETETERQSEKGKEIETGRQSEKGKEIETGRQKGIGIEKQSEKGKESEIGKQNEIEIGRQNEIEIGKQNESEIEKQNEIEIGKQSEIGIEKQNEIEIGRQSEIEIGKQNEIEIGRQNEIGTERSILKTEKTRRECPRVTTHHTIF</sequence>
<reference evidence="2 3" key="1">
    <citation type="journal article" date="2012" name="Nat. Genet.">
        <title>Plasmodium cynomolgi genome sequences provide insight into Plasmodium vivax and the monkey malaria clade.</title>
        <authorList>
            <person name="Tachibana S."/>
            <person name="Sullivan S.A."/>
            <person name="Kawai S."/>
            <person name="Nakamura S."/>
            <person name="Kim H.R."/>
            <person name="Goto N."/>
            <person name="Arisue N."/>
            <person name="Palacpac N.M.Q."/>
            <person name="Honma H."/>
            <person name="Yagi M."/>
            <person name="Tougan T."/>
            <person name="Katakai Y."/>
            <person name="Kaneko O."/>
            <person name="Mita T."/>
            <person name="Kita K."/>
            <person name="Yasutomi Y."/>
            <person name="Sutton P.L."/>
            <person name="Shakhbatyan R."/>
            <person name="Horii T."/>
            <person name="Yasunaga T."/>
            <person name="Barnwell J.W."/>
            <person name="Escalante A.A."/>
            <person name="Carlton J.M."/>
            <person name="Tanabe K."/>
        </authorList>
    </citation>
    <scope>NUCLEOTIDE SEQUENCE [LARGE SCALE GENOMIC DNA]</scope>
    <source>
        <strain evidence="2 3">B</strain>
    </source>
</reference>
<dbReference type="EMBL" id="DF157095">
    <property type="protein sequence ID" value="GAB64868.1"/>
    <property type="molecule type" value="Genomic_DNA"/>
</dbReference>
<dbReference type="AlphaFoldDB" id="K6UIB4"/>
<proteinExistence type="predicted"/>
<dbReference type="eggNOG" id="KOG1809">
    <property type="taxonomic scope" value="Eukaryota"/>
</dbReference>
<dbReference type="OMA" id="QANERDK"/>
<feature type="compositionally biased region" description="Basic and acidic residues" evidence="1">
    <location>
        <begin position="334"/>
        <end position="348"/>
    </location>
</feature>
<feature type="region of interest" description="Disordered" evidence="1">
    <location>
        <begin position="144"/>
        <end position="164"/>
    </location>
</feature>
<name>K6UIB4_PLACD</name>
<feature type="compositionally biased region" description="Basic and acidic residues" evidence="1">
    <location>
        <begin position="298"/>
        <end position="313"/>
    </location>
</feature>